<evidence type="ECO:0000313" key="2">
    <source>
        <dbReference type="EMBL" id="QGA12279.1"/>
    </source>
</evidence>
<proteinExistence type="predicted"/>
<evidence type="ECO:0000313" key="1">
    <source>
        <dbReference type="EMBL" id="MQW93186.1"/>
    </source>
</evidence>
<reference evidence="3 4" key="1">
    <citation type="submission" date="2019-10" db="EMBL/GenBank/DDBJ databases">
        <authorList>
            <person name="Dong K."/>
        </authorList>
    </citation>
    <scope>NUCLEOTIDE SEQUENCE [LARGE SCALE GENOMIC DNA]</scope>
    <source>
        <strain evidence="2">Dk386</strain>
        <strain evidence="3">dk386</strain>
        <strain evidence="1">Dk771</strain>
        <strain evidence="4">dk771</strain>
    </source>
</reference>
<dbReference type="EMBL" id="WITK01000025">
    <property type="protein sequence ID" value="MQW93186.1"/>
    <property type="molecule type" value="Genomic_DNA"/>
</dbReference>
<keyword evidence="3" id="KW-1185">Reference proteome</keyword>
<dbReference type="AlphaFoldDB" id="A0A5Q0P578"/>
<evidence type="ECO:0000313" key="4">
    <source>
        <dbReference type="Proteomes" id="UP000480556"/>
    </source>
</evidence>
<accession>A0A5Q0P578</accession>
<dbReference type="Proteomes" id="UP000327478">
    <property type="component" value="Chromosome"/>
</dbReference>
<protein>
    <recommendedName>
        <fullName evidence="5">Protein FilF</fullName>
    </recommendedName>
</protein>
<evidence type="ECO:0000313" key="3">
    <source>
        <dbReference type="Proteomes" id="UP000327478"/>
    </source>
</evidence>
<name>A0A5Q0P578_9GAMM</name>
<dbReference type="EMBL" id="CP045650">
    <property type="protein sequence ID" value="QGA12279.1"/>
    <property type="molecule type" value="Genomic_DNA"/>
</dbReference>
<sequence length="641" mass="69413">MPEKNETTSLNGSCLSGSNGCFEFALDYPIDGLNFYCGSDTENSYVTLYDLNDGTSSGACKAGDQITFFLQGSDKHKVELGKFSLDKIGNMSVSQMPRLSILDIAEGIRTTGGNANLKTSREIAIRLIRIIQSIGLNVNPPQSSAALNSNTDIQPILINDSVRTKLDLMLSNITVDQFKNTTDREFESLLSKWLDISKVSNADAAIVLDKLLIISNAAVYQPEFSLFSTSDLINSYLSGSEGLVGCEAGKECKASNTTVSHLFGHFMLMTDRQGRTFGSGLQWRGIPQSAAGSTTGFETLGGLNAQLIRQVAPVQMTAAPQKSWIGKEDKAIPANPGFVFKTHDSTAETMTIYQGRLYNDYMIAGTERFYKLLTGKKTEDVLTPAQKNELGLWKQSGGSKDYAGTMDLYKIYPISYLDNRVFKTKDNVQSGNTYIFPLYANLNFKFTDTSIASQTVPVVIDENGDIRTNFKPSSASVDECSATYDTATMQSNYGGTVEQQYPIGTVSRAFVANATSQPTDNTISIRLILGNQKFGNLNGALVGMNSTIKTSTANTDAIVIGGALVKLQNLLKADENTALSSTSTPITDSSGATVKWANSFASFNKVFSGQNPDDTQSKELAKLSGGELDLQLASCYRVKKK</sequence>
<gene>
    <name evidence="2" type="ORF">GFH30_02790</name>
    <name evidence="1" type="ORF">GHJ48_12425</name>
</gene>
<organism evidence="1 4">
    <name type="scientific">Acinetobacter wanghuae</name>
    <dbReference type="NCBI Taxonomy" id="2662362"/>
    <lineage>
        <taxon>Bacteria</taxon>
        <taxon>Pseudomonadati</taxon>
        <taxon>Pseudomonadota</taxon>
        <taxon>Gammaproteobacteria</taxon>
        <taxon>Moraxellales</taxon>
        <taxon>Moraxellaceae</taxon>
        <taxon>Acinetobacter</taxon>
    </lineage>
</organism>
<evidence type="ECO:0008006" key="5">
    <source>
        <dbReference type="Google" id="ProtNLM"/>
    </source>
</evidence>
<dbReference type="Proteomes" id="UP000480556">
    <property type="component" value="Unassembled WGS sequence"/>
</dbReference>